<dbReference type="Proteomes" id="UP001300745">
    <property type="component" value="Unassembled WGS sequence"/>
</dbReference>
<organism evidence="1 2">
    <name type="scientific">Mycobacterium pinniadriaticum</name>
    <dbReference type="NCBI Taxonomy" id="2994102"/>
    <lineage>
        <taxon>Bacteria</taxon>
        <taxon>Bacillati</taxon>
        <taxon>Actinomycetota</taxon>
        <taxon>Actinomycetes</taxon>
        <taxon>Mycobacteriales</taxon>
        <taxon>Mycobacteriaceae</taxon>
        <taxon>Mycobacterium</taxon>
    </lineage>
</organism>
<dbReference type="RefSeq" id="WP_265997492.1">
    <property type="nucleotide sequence ID" value="NZ_JAPJDN010000010.1"/>
</dbReference>
<dbReference type="Gene3D" id="2.60.40.1080">
    <property type="match status" value="1"/>
</dbReference>
<protein>
    <recommendedName>
        <fullName evidence="3">Major tail protein</fullName>
    </recommendedName>
</protein>
<reference evidence="1 2" key="1">
    <citation type="submission" date="2022-11" db="EMBL/GenBank/DDBJ databases">
        <title>Mycobacterium sp. nov.</title>
        <authorList>
            <person name="Papic B."/>
            <person name="Spicic S."/>
            <person name="Duvnjak S."/>
        </authorList>
    </citation>
    <scope>NUCLEOTIDE SEQUENCE [LARGE SCALE GENOMIC DNA]</scope>
    <source>
        <strain evidence="1 2">CVI_P4</strain>
    </source>
</reference>
<sequence>MVATNPDITRRDLMFAPRKFRVMQWAYNTPLIEIVHDPNTGALVLPPDGITVGLLDKQQGGRLANAVQIQDIRSHGEGGPTMQLPTQRDVTVGLQPQELSKINLENWWGIDLSDIIPDASGGVTFGVENLPDIILKRTVVLGKHAWNGLPYWVAYVGNRTNVSQRNEQNWQDADVMAFPYTLNFQGVDELDGDPIIGDIFGPGWQAAQEAADAGFYPAVTALAISPDTPTLSLVGTITQQFTLTDSNGNDRTVGALWKSSDSTKVTVTPAGLATAVAITPAPANEVQTITLSGTPTGTYPVRFKGSAWSSPIAPNASSSSLKSILEALSTIGSGNVNVAGTAGGPYTVTFQGALANTPVPTLEVDNTDLSGGAAAVSIATEGVAPVKVTAKVPGFEASATVTVTA</sequence>
<evidence type="ECO:0000313" key="2">
    <source>
        <dbReference type="Proteomes" id="UP001300745"/>
    </source>
</evidence>
<evidence type="ECO:0008006" key="3">
    <source>
        <dbReference type="Google" id="ProtNLM"/>
    </source>
</evidence>
<evidence type="ECO:0000313" key="1">
    <source>
        <dbReference type="EMBL" id="MCX2937831.1"/>
    </source>
</evidence>
<dbReference type="EMBL" id="JAPJDO010000010">
    <property type="protein sequence ID" value="MCX2937831.1"/>
    <property type="molecule type" value="Genomic_DNA"/>
</dbReference>
<gene>
    <name evidence="1" type="ORF">ORI27_14065</name>
</gene>
<comment type="caution">
    <text evidence="1">The sequence shown here is derived from an EMBL/GenBank/DDBJ whole genome shotgun (WGS) entry which is preliminary data.</text>
</comment>
<keyword evidence="2" id="KW-1185">Reference proteome</keyword>
<name>A0ABT3SE90_9MYCO</name>
<accession>A0ABT3SE90</accession>
<proteinExistence type="predicted"/>